<comment type="function">
    <text evidence="1">Probable amino-acid or metabolite transport protein.</text>
</comment>
<feature type="transmembrane region" description="Helical" evidence="8">
    <location>
        <begin position="420"/>
        <end position="441"/>
    </location>
</feature>
<evidence type="ECO:0000256" key="5">
    <source>
        <dbReference type="ARBA" id="ARBA00022692"/>
    </source>
</evidence>
<dbReference type="PIRSF" id="PIRSF006060">
    <property type="entry name" value="AA_transporter"/>
    <property type="match status" value="1"/>
</dbReference>
<protein>
    <recommendedName>
        <fullName evidence="11">Amino acid transporter</fullName>
    </recommendedName>
</protein>
<keyword evidence="6 8" id="KW-1133">Transmembrane helix</keyword>
<evidence type="ECO:0000256" key="2">
    <source>
        <dbReference type="ARBA" id="ARBA00004651"/>
    </source>
</evidence>
<dbReference type="EMBL" id="LQYE01000027">
    <property type="protein sequence ID" value="OAT67936.1"/>
    <property type="molecule type" value="Genomic_DNA"/>
</dbReference>
<accession>A0A179VCB5</accession>
<gene>
    <name evidence="9" type="ORF">AWB85_08640</name>
</gene>
<evidence type="ECO:0000256" key="1">
    <source>
        <dbReference type="ARBA" id="ARBA00002249"/>
    </source>
</evidence>
<feature type="transmembrane region" description="Helical" evidence="8">
    <location>
        <begin position="144"/>
        <end position="164"/>
    </location>
</feature>
<proteinExistence type="inferred from homology"/>
<dbReference type="PANTHER" id="PTHR42770">
    <property type="entry name" value="AMINO ACID TRANSPORTER-RELATED"/>
    <property type="match status" value="1"/>
</dbReference>
<evidence type="ECO:0000256" key="4">
    <source>
        <dbReference type="ARBA" id="ARBA00022475"/>
    </source>
</evidence>
<evidence type="ECO:0000313" key="10">
    <source>
        <dbReference type="Proteomes" id="UP000186919"/>
    </source>
</evidence>
<feature type="transmembrane region" description="Helical" evidence="8">
    <location>
        <begin position="349"/>
        <end position="375"/>
    </location>
</feature>
<dbReference type="GO" id="GO:0022857">
    <property type="term" value="F:transmembrane transporter activity"/>
    <property type="evidence" value="ECO:0007669"/>
    <property type="project" value="InterPro"/>
</dbReference>
<dbReference type="Proteomes" id="UP000186919">
    <property type="component" value="Unassembled WGS sequence"/>
</dbReference>
<keyword evidence="5 8" id="KW-0812">Transmembrane</keyword>
<feature type="transmembrane region" description="Helical" evidence="8">
    <location>
        <begin position="324"/>
        <end position="343"/>
    </location>
</feature>
<organism evidence="9 10">
    <name type="scientific">Mycobacteroides immunogenum</name>
    <dbReference type="NCBI Taxonomy" id="83262"/>
    <lineage>
        <taxon>Bacteria</taxon>
        <taxon>Bacillati</taxon>
        <taxon>Actinomycetota</taxon>
        <taxon>Actinomycetes</taxon>
        <taxon>Mycobacteriales</taxon>
        <taxon>Mycobacteriaceae</taxon>
        <taxon>Mycobacteroides</taxon>
    </lineage>
</organism>
<sequence length="460" mass="48547">MIGLLLTYLAGLAPLVGMGTYVPVVVGLGVGTAAPLVYVGMLFIALALASGVVGMARHMVRPGALYTYITAGLGRIAGLAGGLGALTTYILYAATSYMMVAIMGQPLITALHGPSLPWWVWSLIAWIGVSILTLLNIDVSTRVLGFLLCLEVIAVLLWEVRVMANGGPDGRGLNIATGPHGGESIGVAMIFAVSVLTGFEVLQVFRNETPNPERAIPRATYLSVSLVAAFYTVGAYVYLVAFGADAAVASVADPANNYIASVATYAGVVVGDIAKVLMVTSALAAQLTYQNVAARYAFAFANDRVLPSWFAAVHPRFRAPTRSAALVAGTVLILDTIVVVLQIDVLAAFVTLAALAGFLMMVLYLAVSIAVFFYFRRNPELERSTWKTKVAPAISTVGFLVIVVAATINRATMTGGDETVATWCLVVIAFMLAAYAAYALWLSTHRPKTWALVAEEATQT</sequence>
<evidence type="ECO:0008006" key="11">
    <source>
        <dbReference type="Google" id="ProtNLM"/>
    </source>
</evidence>
<name>A0A179VCB5_9MYCO</name>
<feature type="transmembrane region" description="Helical" evidence="8">
    <location>
        <begin position="76"/>
        <end position="98"/>
    </location>
</feature>
<dbReference type="GO" id="GO:0005886">
    <property type="term" value="C:plasma membrane"/>
    <property type="evidence" value="ECO:0007669"/>
    <property type="project" value="UniProtKB-SubCell"/>
</dbReference>
<comment type="caution">
    <text evidence="9">The sequence shown here is derived from an EMBL/GenBank/DDBJ whole genome shotgun (WGS) entry which is preliminary data.</text>
</comment>
<dbReference type="RefSeq" id="WP_064630723.1">
    <property type="nucleotide sequence ID" value="NZ_LQYE01000027.1"/>
</dbReference>
<feature type="transmembrane region" description="Helical" evidence="8">
    <location>
        <begin position="390"/>
        <end position="408"/>
    </location>
</feature>
<dbReference type="InterPro" id="IPR002293">
    <property type="entry name" value="AA/rel_permease1"/>
</dbReference>
<comment type="similarity">
    <text evidence="3">Belongs to the amino acid-polyamine-organocation (APC) superfamily.</text>
</comment>
<feature type="transmembrane region" description="Helical" evidence="8">
    <location>
        <begin position="118"/>
        <end position="137"/>
    </location>
</feature>
<keyword evidence="4" id="KW-1003">Cell membrane</keyword>
<evidence type="ECO:0000256" key="3">
    <source>
        <dbReference type="ARBA" id="ARBA00009523"/>
    </source>
</evidence>
<reference evidence="9 10" key="1">
    <citation type="submission" date="2016-01" db="EMBL/GenBank/DDBJ databases">
        <title>Mycobacterium immunogenum strain CD11_6 genome sequencing and assembly.</title>
        <authorList>
            <person name="Kaur G."/>
            <person name="Nair G.R."/>
            <person name="Mayilraj S."/>
        </authorList>
    </citation>
    <scope>NUCLEOTIDE SEQUENCE [LARGE SCALE GENOMIC DNA]</scope>
    <source>
        <strain evidence="9 10">CD11-6</strain>
    </source>
</reference>
<feature type="transmembrane region" description="Helical" evidence="8">
    <location>
        <begin position="184"/>
        <end position="205"/>
    </location>
</feature>
<evidence type="ECO:0000256" key="6">
    <source>
        <dbReference type="ARBA" id="ARBA00022989"/>
    </source>
</evidence>
<feature type="transmembrane region" description="Helical" evidence="8">
    <location>
        <begin position="258"/>
        <end position="285"/>
    </location>
</feature>
<feature type="transmembrane region" description="Helical" evidence="8">
    <location>
        <begin position="37"/>
        <end position="56"/>
    </location>
</feature>
<dbReference type="PANTHER" id="PTHR42770:SF16">
    <property type="entry name" value="AMINO ACID PERMEASE"/>
    <property type="match status" value="1"/>
</dbReference>
<dbReference type="AlphaFoldDB" id="A0A179VCB5"/>
<dbReference type="Gene3D" id="1.20.1740.10">
    <property type="entry name" value="Amino acid/polyamine transporter I"/>
    <property type="match status" value="1"/>
</dbReference>
<comment type="subcellular location">
    <subcellularLocation>
        <location evidence="2">Cell membrane</location>
        <topology evidence="2">Multi-pass membrane protein</topology>
    </subcellularLocation>
</comment>
<evidence type="ECO:0000256" key="7">
    <source>
        <dbReference type="ARBA" id="ARBA00023136"/>
    </source>
</evidence>
<dbReference type="InterPro" id="IPR050367">
    <property type="entry name" value="APC_superfamily"/>
</dbReference>
<feature type="transmembrane region" description="Helical" evidence="8">
    <location>
        <begin position="226"/>
        <end position="252"/>
    </location>
</feature>
<keyword evidence="7 8" id="KW-0472">Membrane</keyword>
<evidence type="ECO:0000256" key="8">
    <source>
        <dbReference type="SAM" id="Phobius"/>
    </source>
</evidence>
<evidence type="ECO:0000313" key="9">
    <source>
        <dbReference type="EMBL" id="OAT67936.1"/>
    </source>
</evidence>
<dbReference type="Pfam" id="PF13520">
    <property type="entry name" value="AA_permease_2"/>
    <property type="match status" value="1"/>
</dbReference>